<dbReference type="InterPro" id="IPR011701">
    <property type="entry name" value="MFS"/>
</dbReference>
<feature type="region of interest" description="Disordered" evidence="5">
    <location>
        <begin position="586"/>
        <end position="607"/>
    </location>
</feature>
<keyword evidence="2 6" id="KW-0812">Transmembrane</keyword>
<evidence type="ECO:0000256" key="6">
    <source>
        <dbReference type="SAM" id="Phobius"/>
    </source>
</evidence>
<comment type="caution">
    <text evidence="7">The sequence shown here is derived from an EMBL/GenBank/DDBJ whole genome shotgun (WGS) entry which is preliminary data.</text>
</comment>
<evidence type="ECO:0000313" key="7">
    <source>
        <dbReference type="EMBL" id="KAL0954433.1"/>
    </source>
</evidence>
<feature type="compositionally biased region" description="Low complexity" evidence="5">
    <location>
        <begin position="40"/>
        <end position="57"/>
    </location>
</feature>
<gene>
    <name evidence="7" type="ORF">HGRIS_003415</name>
</gene>
<reference evidence="8" key="1">
    <citation type="submission" date="2024-06" db="EMBL/GenBank/DDBJ databases">
        <title>Multi-omics analyses provide insights into the biosynthesis of the anticancer antibiotic pleurotin in Hohenbuehelia grisea.</title>
        <authorList>
            <person name="Weaver J.A."/>
            <person name="Alberti F."/>
        </authorList>
    </citation>
    <scope>NUCLEOTIDE SEQUENCE [LARGE SCALE GENOMIC DNA]</scope>
    <source>
        <strain evidence="8">T-177</strain>
    </source>
</reference>
<dbReference type="Pfam" id="PF07690">
    <property type="entry name" value="MFS_1"/>
    <property type="match status" value="1"/>
</dbReference>
<feature type="region of interest" description="Disordered" evidence="5">
    <location>
        <begin position="1"/>
        <end position="59"/>
    </location>
</feature>
<organism evidence="7 8">
    <name type="scientific">Hohenbuehelia grisea</name>
    <dbReference type="NCBI Taxonomy" id="104357"/>
    <lineage>
        <taxon>Eukaryota</taxon>
        <taxon>Fungi</taxon>
        <taxon>Dikarya</taxon>
        <taxon>Basidiomycota</taxon>
        <taxon>Agaricomycotina</taxon>
        <taxon>Agaricomycetes</taxon>
        <taxon>Agaricomycetidae</taxon>
        <taxon>Agaricales</taxon>
        <taxon>Pleurotineae</taxon>
        <taxon>Pleurotaceae</taxon>
        <taxon>Hohenbuehelia</taxon>
    </lineage>
</organism>
<dbReference type="SUPFAM" id="SSF103473">
    <property type="entry name" value="MFS general substrate transporter"/>
    <property type="match status" value="1"/>
</dbReference>
<feature type="transmembrane region" description="Helical" evidence="6">
    <location>
        <begin position="211"/>
        <end position="237"/>
    </location>
</feature>
<feature type="transmembrane region" description="Helical" evidence="6">
    <location>
        <begin position="368"/>
        <end position="387"/>
    </location>
</feature>
<evidence type="ECO:0000313" key="8">
    <source>
        <dbReference type="Proteomes" id="UP001556367"/>
    </source>
</evidence>
<evidence type="ECO:0000256" key="5">
    <source>
        <dbReference type="SAM" id="MobiDB-lite"/>
    </source>
</evidence>
<keyword evidence="3 6" id="KW-1133">Transmembrane helix</keyword>
<accession>A0ABR3JG93</accession>
<feature type="transmembrane region" description="Helical" evidence="6">
    <location>
        <begin position="407"/>
        <end position="428"/>
    </location>
</feature>
<dbReference type="Proteomes" id="UP001556367">
    <property type="component" value="Unassembled WGS sequence"/>
</dbReference>
<evidence type="ECO:0000256" key="3">
    <source>
        <dbReference type="ARBA" id="ARBA00022989"/>
    </source>
</evidence>
<dbReference type="PANTHER" id="PTHR23507">
    <property type="entry name" value="ZGC:174356"/>
    <property type="match status" value="1"/>
</dbReference>
<evidence type="ECO:0008006" key="9">
    <source>
        <dbReference type="Google" id="ProtNLM"/>
    </source>
</evidence>
<feature type="transmembrane region" description="Helical" evidence="6">
    <location>
        <begin position="284"/>
        <end position="304"/>
    </location>
</feature>
<evidence type="ECO:0000256" key="1">
    <source>
        <dbReference type="ARBA" id="ARBA00004141"/>
    </source>
</evidence>
<protein>
    <recommendedName>
        <fullName evidence="9">MFS general substrate transporter</fullName>
    </recommendedName>
</protein>
<keyword evidence="4 6" id="KW-0472">Membrane</keyword>
<feature type="transmembrane region" description="Helical" evidence="6">
    <location>
        <begin position="524"/>
        <end position="544"/>
    </location>
</feature>
<dbReference type="EMBL" id="JASNQZ010000007">
    <property type="protein sequence ID" value="KAL0954433.1"/>
    <property type="molecule type" value="Genomic_DNA"/>
</dbReference>
<evidence type="ECO:0000256" key="2">
    <source>
        <dbReference type="ARBA" id="ARBA00022692"/>
    </source>
</evidence>
<comment type="subcellular location">
    <subcellularLocation>
        <location evidence="1">Membrane</location>
        <topology evidence="1">Multi-pass membrane protein</topology>
    </subcellularLocation>
</comment>
<evidence type="ECO:0000256" key="4">
    <source>
        <dbReference type="ARBA" id="ARBA00023136"/>
    </source>
</evidence>
<feature type="transmembrane region" description="Helical" evidence="6">
    <location>
        <begin position="556"/>
        <end position="576"/>
    </location>
</feature>
<keyword evidence="8" id="KW-1185">Reference proteome</keyword>
<sequence>MDSLSSQRNHHELGYVAPLSHQPELDSPHTPDWSDEQEQPLLPEPRAAPRRSASESSTWRARVAHGRARWKAHPYWLIPVVVIFSMCRGLTLAPRIQVYNNIACQAIMNTPPTPPSPSFNATLLLGAAVRADPPLDCTAPEIQGRAAKIQATIITTMSILSAITTGLWSRFGDLNGRKIILCTTVLGAIVMDIVVLLVIDTDSVFSRHGEQLIVLGPVLDGLTGGLSAFNGVVHAYISDCTVHGSRSKIFSTVQGLVFVGLSVGPWVGSLAMRLPSPSIDSTTYMFYLSIFFQCMILAFIGLLLPESLPAKSADAHDRQSSPRSPSDQHHKPAVGVYTREYALRFLKTFMSPITIFRPRNIGRRHRDWNLTLLGSTLFIYLLSIGVYQVKYLYAKHIYAWTAEQLGFYMSLLWTTRAINLLLLLPIIISYTKPKAPPHPALSSEAEPPRDIPAELQFDQRIARYSLFVDGLADFLVVLSPISSQGLFVVLSCLNSFTSGGNPALHSLGAVCLHSVGCGDEVGTLFGAMGVLSAIAHTISPPLYALTYGMTVESFPKTIFCLATGFLATVVTLLGFIRPGNGVQRERYSRVPSQDQEDMEEEDVEGAS</sequence>
<feature type="transmembrane region" description="Helical" evidence="6">
    <location>
        <begin position="249"/>
        <end position="272"/>
    </location>
</feature>
<name>A0ABR3JG93_9AGAR</name>
<feature type="transmembrane region" description="Helical" evidence="6">
    <location>
        <begin position="149"/>
        <end position="168"/>
    </location>
</feature>
<dbReference type="PANTHER" id="PTHR23507:SF1">
    <property type="entry name" value="FI18259P1-RELATED"/>
    <property type="match status" value="1"/>
</dbReference>
<proteinExistence type="predicted"/>
<dbReference type="InterPro" id="IPR036259">
    <property type="entry name" value="MFS_trans_sf"/>
</dbReference>
<dbReference type="Gene3D" id="1.20.1250.20">
    <property type="entry name" value="MFS general substrate transporter like domains"/>
    <property type="match status" value="1"/>
</dbReference>
<feature type="transmembrane region" description="Helical" evidence="6">
    <location>
        <begin position="180"/>
        <end position="199"/>
    </location>
</feature>
<feature type="compositionally biased region" description="Acidic residues" evidence="5">
    <location>
        <begin position="594"/>
        <end position="607"/>
    </location>
</feature>